<dbReference type="AlphaFoldDB" id="A0AAV9S9S3"/>
<gene>
    <name evidence="1" type="ORF">CRENBAI_022949</name>
</gene>
<evidence type="ECO:0000313" key="2">
    <source>
        <dbReference type="Proteomes" id="UP001311232"/>
    </source>
</evidence>
<organism evidence="1 2">
    <name type="scientific">Crenichthys baileyi</name>
    <name type="common">White River springfish</name>
    <dbReference type="NCBI Taxonomy" id="28760"/>
    <lineage>
        <taxon>Eukaryota</taxon>
        <taxon>Metazoa</taxon>
        <taxon>Chordata</taxon>
        <taxon>Craniata</taxon>
        <taxon>Vertebrata</taxon>
        <taxon>Euteleostomi</taxon>
        <taxon>Actinopterygii</taxon>
        <taxon>Neopterygii</taxon>
        <taxon>Teleostei</taxon>
        <taxon>Neoteleostei</taxon>
        <taxon>Acanthomorphata</taxon>
        <taxon>Ovalentaria</taxon>
        <taxon>Atherinomorphae</taxon>
        <taxon>Cyprinodontiformes</taxon>
        <taxon>Goodeidae</taxon>
        <taxon>Crenichthys</taxon>
    </lineage>
</organism>
<comment type="caution">
    <text evidence="1">The sequence shown here is derived from an EMBL/GenBank/DDBJ whole genome shotgun (WGS) entry which is preliminary data.</text>
</comment>
<reference evidence="1 2" key="1">
    <citation type="submission" date="2021-06" db="EMBL/GenBank/DDBJ databases">
        <authorList>
            <person name="Palmer J.M."/>
        </authorList>
    </citation>
    <scope>NUCLEOTIDE SEQUENCE [LARGE SCALE GENOMIC DNA]</scope>
    <source>
        <strain evidence="1 2">MEX-2019</strain>
        <tissue evidence="1">Muscle</tissue>
    </source>
</reference>
<protein>
    <submittedName>
        <fullName evidence="1">Uncharacterized protein</fullName>
    </submittedName>
</protein>
<dbReference type="EMBL" id="JAHHUM010000644">
    <property type="protein sequence ID" value="KAK5618061.1"/>
    <property type="molecule type" value="Genomic_DNA"/>
</dbReference>
<proteinExistence type="predicted"/>
<accession>A0AAV9S9S3</accession>
<sequence>MAESLDRAEEGHQQEDIWTWSQKTDAFHQLFIDFFMGLIVVKQTRSVNDSNMTTAHLTVGFLTACSN</sequence>
<keyword evidence="2" id="KW-1185">Reference proteome</keyword>
<evidence type="ECO:0000313" key="1">
    <source>
        <dbReference type="EMBL" id="KAK5618061.1"/>
    </source>
</evidence>
<dbReference type="Proteomes" id="UP001311232">
    <property type="component" value="Unassembled WGS sequence"/>
</dbReference>
<name>A0AAV9S9S3_9TELE</name>